<dbReference type="AlphaFoldDB" id="A0AAE7B2Y3"/>
<proteinExistence type="predicted"/>
<dbReference type="KEGG" id="aaqi:AAQM_1872"/>
<reference evidence="1 2" key="1">
    <citation type="submission" date="2018-07" db="EMBL/GenBank/DDBJ databases">
        <title>Identification of phenol metabolism pathways in Arcobacter.</title>
        <authorList>
            <person name="Miller W.G."/>
            <person name="Yee E."/>
            <person name="Bono J.L."/>
        </authorList>
    </citation>
    <scope>NUCLEOTIDE SEQUENCE [LARGE SCALE GENOMIC DNA]</scope>
    <source>
        <strain evidence="1 2">W63</strain>
    </source>
</reference>
<gene>
    <name evidence="1" type="ORF">AAQM_1872</name>
</gene>
<dbReference type="Proteomes" id="UP000502065">
    <property type="component" value="Chromosome"/>
</dbReference>
<dbReference type="EMBL" id="CP030944">
    <property type="protein sequence ID" value="QKE26608.1"/>
    <property type="molecule type" value="Genomic_DNA"/>
</dbReference>
<name>A0AAE7B2Y3_9BACT</name>
<accession>A0AAE7B2Y3</accession>
<keyword evidence="2" id="KW-1185">Reference proteome</keyword>
<protein>
    <submittedName>
        <fullName evidence="1">Uncharacterized protein</fullName>
    </submittedName>
</protein>
<sequence>MLSYNKYYLSDERHEYTEVANATFVLIFKQWEERNFRTKYIKSIYPSIFKNNEIPLACVKTKVSQLRRYKTTGDTFRISPKLIDLYESLKDVSIYKLESTIKQVLTGFNIRYSIFYDLI</sequence>
<evidence type="ECO:0000313" key="1">
    <source>
        <dbReference type="EMBL" id="QKE26608.1"/>
    </source>
</evidence>
<organism evidence="1 2">
    <name type="scientific">Arcobacter aquimarinus</name>
    <dbReference type="NCBI Taxonomy" id="1315211"/>
    <lineage>
        <taxon>Bacteria</taxon>
        <taxon>Pseudomonadati</taxon>
        <taxon>Campylobacterota</taxon>
        <taxon>Epsilonproteobacteria</taxon>
        <taxon>Campylobacterales</taxon>
        <taxon>Arcobacteraceae</taxon>
        <taxon>Arcobacter</taxon>
    </lineage>
</organism>
<evidence type="ECO:0000313" key="2">
    <source>
        <dbReference type="Proteomes" id="UP000502065"/>
    </source>
</evidence>
<dbReference type="RefSeq" id="WP_129094301.1">
    <property type="nucleotide sequence ID" value="NZ_CBCSAE010000005.1"/>
</dbReference>